<evidence type="ECO:0000256" key="18">
    <source>
        <dbReference type="ARBA" id="ARBA00022833"/>
    </source>
</evidence>
<evidence type="ECO:0000256" key="12">
    <source>
        <dbReference type="ARBA" id="ARBA00022723"/>
    </source>
</evidence>
<comment type="function">
    <text evidence="30">Reverse transcriptase/ribonuclease H (RT) is a multifunctional enzyme that catalyzes the conversion of the retro-elements RNA genome into dsDNA within the VLP. The enzyme displays a DNA polymerase activity that can copy either DNA or RNA templates, and a ribonuclease H (RNase H) activity that cleaves the RNA strand of RNA-DNA heteroduplexes during plus-strand synthesis and hydrolyzes RNA primers. The conversion leads to a linear dsDNA copy of the retrotransposon that includes long terminal repeats (LTRs) at both ends.</text>
</comment>
<dbReference type="PANTHER" id="PTHR42648">
    <property type="entry name" value="TRANSPOSASE, PUTATIVE-RELATED"/>
    <property type="match status" value="1"/>
</dbReference>
<dbReference type="HOGENOM" id="CLU_003908_0_0_1"/>
<keyword evidence="15" id="KW-0255">Endonuclease</keyword>
<keyword evidence="34" id="KW-0175">Coiled coil</keyword>
<comment type="function">
    <text evidence="31">Integrase (IN) targets the VLP to the nucleus, where a subparticle preintegration complex (PIC) containing at least integrase and the newly synthesized dsDNA copy of the retrotransposon must transit the nuclear membrane. Once in the nucleus, integrase performs the integration of the dsDNA into the host genome.</text>
</comment>
<dbReference type="PROSITE" id="PS50994">
    <property type="entry name" value="INTEGRASE"/>
    <property type="match status" value="1"/>
</dbReference>
<evidence type="ECO:0000256" key="3">
    <source>
        <dbReference type="ARBA" id="ARBA00004123"/>
    </source>
</evidence>
<keyword evidence="19" id="KW-0067">ATP-binding</keyword>
<evidence type="ECO:0000256" key="22">
    <source>
        <dbReference type="ARBA" id="ARBA00022908"/>
    </source>
</evidence>
<dbReference type="GO" id="GO:0004523">
    <property type="term" value="F:RNA-DNA hybrid ribonuclease activity"/>
    <property type="evidence" value="ECO:0007669"/>
    <property type="project" value="UniProtKB-EC"/>
</dbReference>
<evidence type="ECO:0000313" key="38">
    <source>
        <dbReference type="Proteomes" id="UP000000286"/>
    </source>
</evidence>
<evidence type="ECO:0000256" key="1">
    <source>
        <dbReference type="ARBA" id="ARBA00000077"/>
    </source>
</evidence>
<dbReference type="InterPro" id="IPR043502">
    <property type="entry name" value="DNA/RNA_pol_sf"/>
</dbReference>
<evidence type="ECO:0000256" key="26">
    <source>
        <dbReference type="ARBA" id="ARBA00023125"/>
    </source>
</evidence>
<keyword evidence="9" id="KW-0808">Transferase</keyword>
<evidence type="ECO:0000256" key="30">
    <source>
        <dbReference type="ARBA" id="ARBA00025590"/>
    </source>
</evidence>
<reference evidence="37 38" key="1">
    <citation type="journal article" date="2009" name="Proc. Natl. Acad. Sci. U.S.A.">
        <title>Eukaryote-to-eukaryote gene transfer events revealed by the genome sequence of the wine yeast Saccharomyces cerevisiae EC1118.</title>
        <authorList>
            <person name="Novo M."/>
            <person name="Bigey F."/>
            <person name="Beyne E."/>
            <person name="Galeote V."/>
            <person name="Gavory F."/>
            <person name="Mallet S."/>
            <person name="Cambot B."/>
            <person name="Legras J.L."/>
            <person name="Wincker P."/>
            <person name="Casaregola S."/>
            <person name="Dequin S."/>
        </authorList>
    </citation>
    <scope>NUCLEOTIDE SEQUENCE [LARGE SCALE GENOMIC DNA]</scope>
    <source>
        <strain evidence="38">Lalvin EC1118 / Prise de mousse</strain>
    </source>
</reference>
<evidence type="ECO:0000256" key="6">
    <source>
        <dbReference type="ARBA" id="ARBA00022578"/>
    </source>
</evidence>
<evidence type="ECO:0000256" key="32">
    <source>
        <dbReference type="ARBA" id="ARBA00048173"/>
    </source>
</evidence>
<dbReference type="GO" id="GO:0003723">
    <property type="term" value="F:RNA binding"/>
    <property type="evidence" value="ECO:0007669"/>
    <property type="project" value="UniProtKB-KW"/>
</dbReference>
<dbReference type="Pfam" id="PF22936">
    <property type="entry name" value="Pol_BBD"/>
    <property type="match status" value="1"/>
</dbReference>
<feature type="coiled-coil region" evidence="34">
    <location>
        <begin position="48"/>
        <end position="112"/>
    </location>
</feature>
<sequence length="1802" mass="207775">MATPVRGETRNVIDDNISARIQSKVKTNDTVRQTPSSLRKVSIKDEQVRQYQRNLNRFKTILNGLKAEEEKLSEADDIQMLAEKLLKLGETIDKVENRIVDLVEKIQLLETNENNNILHEHIDATGTYYLFDTLTSTNKRFYPKDCVFDYRTNNVENIPILLNNFKKFIKKYQFDDVFENDIIEIDPRENEILCKIIKEGLGESLDIMNTNTTDIFRIIDGLKNKYRSLHGRDVRIRAWEKVLVDTTCRNSALLMNKLQKLVLMEKWIFSKCCQDCPNLKDYLQEAIMGTLHESLRNSVKQRLYNIPHDVGIDHEEFLINTVIETVIDLSPIADDQIENSCMYCKSVFHCSINCKKKPNRELGLTRPISQKPIIYKVHRDNNHLSPVQNEQKSWNKTQKRSNKVYNSKKLVIIDTGSGVNITNDKTLLHNYEDSNRSTRFFGIGKNSSVSVKGYGYIKIKNGHNNTDNKCLLTYYVPEEESTIISCYDLAKKTKMVLSRKYTRLGNKIIKIKTKIVNGVIHVKMNELIERPSDDSKINAIKPTSSPGFKLNKRSITLEDAHKRMGHTGIQQIENSIKHNHYEESLDLIKEPNEFWCQTCKISKATKRNHYTGSMNNHSTDHEPGSSWCMDIFGPVSSSNADTKRYMLIMVDNNTRYCMISTHFNKNAETILAQVRKNIQYVETQFDRKVREINSDRGTEFTNDQIEEYFISKGIHHILTSTQDHAANGRAERYIRTIITDATTLLRQSNLRVKFWEYAVTSATNIRNCLEHKSTGKLPLKAISRQPVTVRLMSFLPFGEKGIIWNHNHKKLKPSGLPSIILCKDPNSYGYKFFIPSKNKIVTSDNYTIPNYTMDGRVRNTQNINKSHQFSSHNDDEEDQIETVTNLCEALENYEDDNKPITRLEDLFTEEELSQIDSNAKYPSPSNNLEGDLDYVFSDVEESGDYDVESELSTTNNSISTDKNKILSNKDFNSELASTEISISGIDKKGLINTSHIDEDKYDEKVHRIPSIIQEKLVGSKNTIKINDENKISDRIRSKNIGSILNTGLSRCVDITDESITNKDESMHNAKPELIQEQLKKTNHETSFPKEGSIGTNVKFRNTNNEISLKTGDTSLPIKTLESINNHHSNDYSTNKVEKFEKENHHPPPIEDIVDMSDQTDMESNCQDGNNLKELKVTDKNVPTDNGTNVSPRLEQNIEASGSPVQTVNKSAFLNKEFSSLNMKRKRKRHDKNNSLTSYELERDKKRSKKNRVKLIPDNMETVSAPKIRAIYYNEAISKNPDLKEKHEYKQAYHKELQNLKDMKVFDVDVKYSRSEIPDNLIVPTNTIFTKKRNGIYKARIVCRGDTQSPDTYSVITTESLNHNHIKIFLMIANNRNMFMKTLDINHAFLYAKLEEEIYIPHPHDRRCVVKLNKALYGLKQSPKEWNDHLRQYLNGIGLKDNSYTPGLYQTEDKNLMIAVYVDDCVIAASNEQRLDEFINKLKSNFELKITGTLIDDVLDTDILGMDLVYNKRLGTIDLTLKSFINRMDKKYNEELKKIRKSSIPHMSTYKIDPKKDVLQMSEEEFRQGVLKLQQLLGELNYVRHKCRYDIEFAVKKVARLVNYPHERVFYMIYKIIQYLVRYKDIGIHYDRDCNKDKKVIAITDASVGSEYDAQSRIGVILWYGMNIFNVYSNKSTNRCVSSTEAELHAIYEGYADSETLKVTLKELGEGDNNDIVMITDSKPAIQGLNRSYQQPKEKFTWIKTEIIKEKIKEKSIKLLKITGKGNIADLLTKPVSASDFKRFIQVLKNKITSQDILASTDY</sequence>
<evidence type="ECO:0000256" key="23">
    <source>
        <dbReference type="ARBA" id="ARBA00022918"/>
    </source>
</evidence>
<evidence type="ECO:0000256" key="17">
    <source>
        <dbReference type="ARBA" id="ARBA00022801"/>
    </source>
</evidence>
<dbReference type="InterPro" id="IPR039537">
    <property type="entry name" value="Retrotran_Ty1/copia-like"/>
</dbReference>
<gene>
    <name evidence="37" type="ORF">EC1118_1I12_0815g</name>
</gene>
<keyword evidence="26" id="KW-0238">DNA-binding</keyword>
<dbReference type="GO" id="GO:0005634">
    <property type="term" value="C:nucleus"/>
    <property type="evidence" value="ECO:0007669"/>
    <property type="project" value="UniProtKB-SubCell"/>
</dbReference>
<dbReference type="SUPFAM" id="SSF56672">
    <property type="entry name" value="DNA/RNA polymerases"/>
    <property type="match status" value="1"/>
</dbReference>
<evidence type="ECO:0000256" key="16">
    <source>
        <dbReference type="ARBA" id="ARBA00022771"/>
    </source>
</evidence>
<dbReference type="InterPro" id="IPR001584">
    <property type="entry name" value="Integrase_cat-core"/>
</dbReference>
<comment type="catalytic activity">
    <reaction evidence="33">
        <text>DNA(n) + a 2'-deoxyribonucleoside 5'-triphosphate = DNA(n+1) + diphosphate</text>
        <dbReference type="Rhea" id="RHEA:22508"/>
        <dbReference type="Rhea" id="RHEA-COMP:17339"/>
        <dbReference type="Rhea" id="RHEA-COMP:17340"/>
        <dbReference type="ChEBI" id="CHEBI:33019"/>
        <dbReference type="ChEBI" id="CHEBI:61560"/>
        <dbReference type="ChEBI" id="CHEBI:173112"/>
        <dbReference type="EC" id="2.7.7.7"/>
    </reaction>
</comment>
<comment type="catalytic activity">
    <reaction evidence="32">
        <text>DNA(n) + a 2'-deoxyribonucleoside 5'-triphosphate = DNA(n+1) + diphosphate</text>
        <dbReference type="Rhea" id="RHEA:22508"/>
        <dbReference type="Rhea" id="RHEA-COMP:17339"/>
        <dbReference type="Rhea" id="RHEA-COMP:17340"/>
        <dbReference type="ChEBI" id="CHEBI:33019"/>
        <dbReference type="ChEBI" id="CHEBI:61560"/>
        <dbReference type="ChEBI" id="CHEBI:173112"/>
        <dbReference type="EC" id="2.7.7.49"/>
    </reaction>
</comment>
<dbReference type="InterPro" id="IPR036397">
    <property type="entry name" value="RNaseH_sf"/>
</dbReference>
<evidence type="ECO:0000256" key="33">
    <source>
        <dbReference type="ARBA" id="ARBA00049244"/>
    </source>
</evidence>
<evidence type="ECO:0000256" key="31">
    <source>
        <dbReference type="ARBA" id="ARBA00025615"/>
    </source>
</evidence>
<keyword evidence="12" id="KW-0479">Metal-binding</keyword>
<keyword evidence="13" id="KW-0547">Nucleotide-binding</keyword>
<dbReference type="SUPFAM" id="SSF53098">
    <property type="entry name" value="Ribonuclease H-like"/>
    <property type="match status" value="1"/>
</dbReference>
<dbReference type="Pfam" id="PF00665">
    <property type="entry name" value="rve"/>
    <property type="match status" value="1"/>
</dbReference>
<evidence type="ECO:0000256" key="14">
    <source>
        <dbReference type="ARBA" id="ARBA00022750"/>
    </source>
</evidence>
<evidence type="ECO:0000256" key="10">
    <source>
        <dbReference type="ARBA" id="ARBA00022695"/>
    </source>
</evidence>
<dbReference type="GO" id="GO:0003887">
    <property type="term" value="F:DNA-directed DNA polymerase activity"/>
    <property type="evidence" value="ECO:0007669"/>
    <property type="project" value="UniProtKB-KW"/>
</dbReference>
<keyword evidence="5" id="KW-0963">Cytoplasm</keyword>
<dbReference type="GO" id="GO:0006310">
    <property type="term" value="P:DNA recombination"/>
    <property type="evidence" value="ECO:0007669"/>
    <property type="project" value="UniProtKB-KW"/>
</dbReference>
<evidence type="ECO:0000256" key="7">
    <source>
        <dbReference type="ARBA" id="ARBA00022612"/>
    </source>
</evidence>
<dbReference type="GO" id="GO:0005737">
    <property type="term" value="C:cytoplasm"/>
    <property type="evidence" value="ECO:0007669"/>
    <property type="project" value="UniProtKB-SubCell"/>
</dbReference>
<keyword evidence="14" id="KW-0064">Aspartyl protease</keyword>
<evidence type="ECO:0000256" key="28">
    <source>
        <dbReference type="ARBA" id="ARBA00023242"/>
    </source>
</evidence>
<keyword evidence="8" id="KW-0645">Protease</keyword>
<name>C8ZAE6_YEAS8</name>
<proteinExistence type="predicted"/>
<evidence type="ECO:0000256" key="8">
    <source>
        <dbReference type="ARBA" id="ARBA00022670"/>
    </source>
</evidence>
<organism evidence="37 38">
    <name type="scientific">Saccharomyces cerevisiae (strain Lalvin EC1118 / Prise de mousse)</name>
    <name type="common">Baker's yeast</name>
    <dbReference type="NCBI Taxonomy" id="643680"/>
    <lineage>
        <taxon>Eukaryota</taxon>
        <taxon>Fungi</taxon>
        <taxon>Dikarya</taxon>
        <taxon>Ascomycota</taxon>
        <taxon>Saccharomycotina</taxon>
        <taxon>Saccharomycetes</taxon>
        <taxon>Saccharomycetales</taxon>
        <taxon>Saccharomycetaceae</taxon>
        <taxon>Saccharomyces</taxon>
    </lineage>
</organism>
<keyword evidence="10" id="KW-0548">Nucleotidyltransferase</keyword>
<dbReference type="GO" id="GO:0003964">
    <property type="term" value="F:RNA-directed DNA polymerase activity"/>
    <property type="evidence" value="ECO:0007669"/>
    <property type="project" value="UniProtKB-KW"/>
</dbReference>
<evidence type="ECO:0000256" key="2">
    <source>
        <dbReference type="ARBA" id="ARBA00002180"/>
    </source>
</evidence>
<evidence type="ECO:0000259" key="36">
    <source>
        <dbReference type="PROSITE" id="PS50994"/>
    </source>
</evidence>
<evidence type="ECO:0000256" key="11">
    <source>
        <dbReference type="ARBA" id="ARBA00022722"/>
    </source>
</evidence>
<keyword evidence="16" id="KW-0863">Zinc-finger</keyword>
<evidence type="ECO:0000256" key="34">
    <source>
        <dbReference type="SAM" id="Coils"/>
    </source>
</evidence>
<accession>C8ZAE6</accession>
<keyword evidence="21" id="KW-0694">RNA-binding</keyword>
<evidence type="ECO:0000256" key="21">
    <source>
        <dbReference type="ARBA" id="ARBA00022884"/>
    </source>
</evidence>
<dbReference type="Gene3D" id="3.30.420.10">
    <property type="entry name" value="Ribonuclease H-like superfamily/Ribonuclease H"/>
    <property type="match status" value="2"/>
</dbReference>
<protein>
    <submittedName>
        <fullName evidence="37">EC1118_1I12_ty4_gag_polp</fullName>
    </submittedName>
</protein>
<evidence type="ECO:0000256" key="5">
    <source>
        <dbReference type="ARBA" id="ARBA00022490"/>
    </source>
</evidence>
<dbReference type="GO" id="GO:0008270">
    <property type="term" value="F:zinc ion binding"/>
    <property type="evidence" value="ECO:0007669"/>
    <property type="project" value="UniProtKB-KW"/>
</dbReference>
<dbReference type="InterPro" id="IPR054722">
    <property type="entry name" value="PolX-like_BBD"/>
</dbReference>
<keyword evidence="7" id="KW-1188">Viral release from host cell</keyword>
<keyword evidence="18" id="KW-0862">Zinc</keyword>
<keyword evidence="28" id="KW-0539">Nucleus</keyword>
<evidence type="ECO:0000313" key="37">
    <source>
        <dbReference type="EMBL" id="CAY80409.1"/>
    </source>
</evidence>
<dbReference type="GO" id="GO:0004190">
    <property type="term" value="F:aspartic-type endopeptidase activity"/>
    <property type="evidence" value="ECO:0007669"/>
    <property type="project" value="UniProtKB-KW"/>
</dbReference>
<evidence type="ECO:0000256" key="24">
    <source>
        <dbReference type="ARBA" id="ARBA00022932"/>
    </source>
</evidence>
<dbReference type="Pfam" id="PF07727">
    <property type="entry name" value="RVT_2"/>
    <property type="match status" value="1"/>
</dbReference>
<evidence type="ECO:0000256" key="19">
    <source>
        <dbReference type="ARBA" id="ARBA00022840"/>
    </source>
</evidence>
<dbReference type="GO" id="GO:0032196">
    <property type="term" value="P:transposition"/>
    <property type="evidence" value="ECO:0007669"/>
    <property type="project" value="UniProtKB-KW"/>
</dbReference>
<evidence type="ECO:0000256" key="25">
    <source>
        <dbReference type="ARBA" id="ARBA00023113"/>
    </source>
</evidence>
<dbReference type="GO" id="GO:0006508">
    <property type="term" value="P:proteolysis"/>
    <property type="evidence" value="ECO:0007669"/>
    <property type="project" value="UniProtKB-KW"/>
</dbReference>
<evidence type="ECO:0000256" key="35">
    <source>
        <dbReference type="SAM" id="MobiDB-lite"/>
    </source>
</evidence>
<evidence type="ECO:0000256" key="4">
    <source>
        <dbReference type="ARBA" id="ARBA00004496"/>
    </source>
</evidence>
<dbReference type="OrthoDB" id="4068312at2759"/>
<keyword evidence="6" id="KW-0815">Transposition</keyword>
<dbReference type="GO" id="GO:0003677">
    <property type="term" value="F:DNA binding"/>
    <property type="evidence" value="ECO:0007669"/>
    <property type="project" value="UniProtKB-KW"/>
</dbReference>
<keyword evidence="27" id="KW-0233">DNA recombination</keyword>
<dbReference type="GO" id="GO:0015074">
    <property type="term" value="P:DNA integration"/>
    <property type="evidence" value="ECO:0007669"/>
    <property type="project" value="UniProtKB-KW"/>
</dbReference>
<feature type="region of interest" description="Disordered" evidence="35">
    <location>
        <begin position="1223"/>
        <end position="1249"/>
    </location>
</feature>
<keyword evidence="23" id="KW-0695">RNA-directed DNA polymerase</keyword>
<keyword evidence="29" id="KW-0511">Multifunctional enzyme</keyword>
<dbReference type="GO" id="GO:0005524">
    <property type="term" value="F:ATP binding"/>
    <property type="evidence" value="ECO:0007669"/>
    <property type="project" value="UniProtKB-KW"/>
</dbReference>
<evidence type="ECO:0000256" key="29">
    <source>
        <dbReference type="ARBA" id="ARBA00023268"/>
    </source>
</evidence>
<evidence type="ECO:0000256" key="13">
    <source>
        <dbReference type="ARBA" id="ARBA00022741"/>
    </source>
</evidence>
<keyword evidence="25" id="KW-0917">Virion maturation</keyword>
<dbReference type="Proteomes" id="UP000000286">
    <property type="component" value="Chromosome IX"/>
</dbReference>
<comment type="subcellular location">
    <subcellularLocation>
        <location evidence="4">Cytoplasm</location>
    </subcellularLocation>
    <subcellularLocation>
        <location evidence="3">Nucleus</location>
    </subcellularLocation>
</comment>
<comment type="catalytic activity">
    <reaction evidence="1">
        <text>Endonucleolytic cleavage to 5'-phosphomonoester.</text>
        <dbReference type="EC" id="3.1.26.4"/>
    </reaction>
</comment>
<comment type="function">
    <text evidence="2">The aspartyl protease (PR) mediates the proteolytic cleavages of the Gag and Gag-Pol polyproteins after assembly of the VLP.</text>
</comment>
<keyword evidence="22" id="KW-0229">DNA integration</keyword>
<keyword evidence="11" id="KW-0540">Nuclease</keyword>
<dbReference type="InterPro" id="IPR013103">
    <property type="entry name" value="RVT_2"/>
</dbReference>
<evidence type="ECO:0000256" key="15">
    <source>
        <dbReference type="ARBA" id="ARBA00022759"/>
    </source>
</evidence>
<evidence type="ECO:0000256" key="20">
    <source>
        <dbReference type="ARBA" id="ARBA00022842"/>
    </source>
</evidence>
<dbReference type="InterPro" id="IPR012337">
    <property type="entry name" value="RNaseH-like_sf"/>
</dbReference>
<feature type="domain" description="Integrase catalytic" evidence="36">
    <location>
        <begin position="619"/>
        <end position="786"/>
    </location>
</feature>
<keyword evidence="24" id="KW-0239">DNA-directed DNA polymerase</keyword>
<keyword evidence="20" id="KW-0460">Magnesium</keyword>
<evidence type="ECO:0000256" key="27">
    <source>
        <dbReference type="ARBA" id="ARBA00023172"/>
    </source>
</evidence>
<dbReference type="EMBL" id="FN393074">
    <property type="protein sequence ID" value="CAY80409.1"/>
    <property type="molecule type" value="Genomic_DNA"/>
</dbReference>
<evidence type="ECO:0000256" key="9">
    <source>
        <dbReference type="ARBA" id="ARBA00022679"/>
    </source>
</evidence>
<dbReference type="PANTHER" id="PTHR42648:SF11">
    <property type="entry name" value="TRANSPOSON TY4-P GAG-POL POLYPROTEIN"/>
    <property type="match status" value="1"/>
</dbReference>
<keyword evidence="17" id="KW-0378">Hydrolase</keyword>